<dbReference type="CDD" id="cd00862">
    <property type="entry name" value="ProRS_anticodon_zinc"/>
    <property type="match status" value="1"/>
</dbReference>
<evidence type="ECO:0000259" key="7">
    <source>
        <dbReference type="SMART" id="SM00946"/>
    </source>
</evidence>
<evidence type="ECO:0000256" key="4">
    <source>
        <dbReference type="ARBA" id="ARBA00022840"/>
    </source>
</evidence>
<gene>
    <name evidence="8" type="ORF">ZIOFF_021204</name>
</gene>
<dbReference type="InterPro" id="IPR004154">
    <property type="entry name" value="Anticodon-bd"/>
</dbReference>
<dbReference type="SMART" id="SM00946">
    <property type="entry name" value="ProRS-C_1"/>
    <property type="match status" value="1"/>
</dbReference>
<dbReference type="SUPFAM" id="SSF52954">
    <property type="entry name" value="Class II aaRS ABD-related"/>
    <property type="match status" value="1"/>
</dbReference>
<keyword evidence="4" id="KW-0067">ATP-binding</keyword>
<evidence type="ECO:0000256" key="6">
    <source>
        <dbReference type="ARBA" id="ARBA00023146"/>
    </source>
</evidence>
<dbReference type="FunFam" id="3.30.110.30:FF:000003">
    <property type="entry name" value="Proline--tRNA ligase, cytoplasmic"/>
    <property type="match status" value="1"/>
</dbReference>
<evidence type="ECO:0000313" key="8">
    <source>
        <dbReference type="EMBL" id="KAG6517805.1"/>
    </source>
</evidence>
<dbReference type="Pfam" id="PF03129">
    <property type="entry name" value="HGTP_anticodon"/>
    <property type="match status" value="1"/>
</dbReference>
<dbReference type="Gene3D" id="3.30.110.30">
    <property type="entry name" value="C-terminal domain of ProRS"/>
    <property type="match status" value="1"/>
</dbReference>
<dbReference type="GO" id="GO:0005737">
    <property type="term" value="C:cytoplasm"/>
    <property type="evidence" value="ECO:0007669"/>
    <property type="project" value="InterPro"/>
</dbReference>
<dbReference type="GO" id="GO:0005524">
    <property type="term" value="F:ATP binding"/>
    <property type="evidence" value="ECO:0007669"/>
    <property type="project" value="UniProtKB-KW"/>
</dbReference>
<evidence type="ECO:0000256" key="3">
    <source>
        <dbReference type="ARBA" id="ARBA00022741"/>
    </source>
</evidence>
<protein>
    <recommendedName>
        <fullName evidence="1">proline--tRNA ligase</fullName>
        <ecNumber evidence="1">6.1.1.15</ecNumber>
    </recommendedName>
</protein>
<dbReference type="InterPro" id="IPR016061">
    <property type="entry name" value="Pro-tRNA_ligase_II_C"/>
</dbReference>
<keyword evidence="3" id="KW-0547">Nucleotide-binding</keyword>
<dbReference type="PANTHER" id="PTHR43382">
    <property type="entry name" value="PROLYL-TRNA SYNTHETASE"/>
    <property type="match status" value="1"/>
</dbReference>
<dbReference type="GO" id="GO:0004827">
    <property type="term" value="F:proline-tRNA ligase activity"/>
    <property type="evidence" value="ECO:0007669"/>
    <property type="project" value="UniProtKB-EC"/>
</dbReference>
<comment type="caution">
    <text evidence="8">The sequence shown here is derived from an EMBL/GenBank/DDBJ whole genome shotgun (WGS) entry which is preliminary data.</text>
</comment>
<evidence type="ECO:0000256" key="1">
    <source>
        <dbReference type="ARBA" id="ARBA00012831"/>
    </source>
</evidence>
<evidence type="ECO:0000256" key="2">
    <source>
        <dbReference type="ARBA" id="ARBA00022598"/>
    </source>
</evidence>
<dbReference type="InterPro" id="IPR036621">
    <property type="entry name" value="Anticodon-bd_dom_sf"/>
</dbReference>
<dbReference type="Pfam" id="PF09180">
    <property type="entry name" value="ProRS-C_1"/>
    <property type="match status" value="1"/>
</dbReference>
<accession>A0A8J5LGX9</accession>
<dbReference type="InterPro" id="IPR004499">
    <property type="entry name" value="Pro-tRNA-ligase_IIa_arc-type"/>
</dbReference>
<reference evidence="8 9" key="1">
    <citation type="submission" date="2020-08" db="EMBL/GenBank/DDBJ databases">
        <title>Plant Genome Project.</title>
        <authorList>
            <person name="Zhang R.-G."/>
        </authorList>
    </citation>
    <scope>NUCLEOTIDE SEQUENCE [LARGE SCALE GENOMIC DNA]</scope>
    <source>
        <tissue evidence="8">Rhizome</tissue>
    </source>
</reference>
<dbReference type="SUPFAM" id="SSF55681">
    <property type="entry name" value="Class II aaRS and biotin synthetases"/>
    <property type="match status" value="1"/>
</dbReference>
<evidence type="ECO:0000256" key="5">
    <source>
        <dbReference type="ARBA" id="ARBA00022917"/>
    </source>
</evidence>
<keyword evidence="6" id="KW-0030">Aminoacyl-tRNA synthetase</keyword>
<dbReference type="EMBL" id="JACMSC010000006">
    <property type="protein sequence ID" value="KAG6517805.1"/>
    <property type="molecule type" value="Genomic_DNA"/>
</dbReference>
<dbReference type="Proteomes" id="UP000734854">
    <property type="component" value="Unassembled WGS sequence"/>
</dbReference>
<keyword evidence="9" id="KW-1185">Reference proteome</keyword>
<keyword evidence="5" id="KW-0648">Protein biosynthesis</keyword>
<dbReference type="PANTHER" id="PTHR43382:SF2">
    <property type="entry name" value="BIFUNCTIONAL GLUTAMATE_PROLINE--TRNA LIGASE"/>
    <property type="match status" value="1"/>
</dbReference>
<dbReference type="AlphaFoldDB" id="A0A8J5LGX9"/>
<sequence>MFEINFENEKGEKSMVWQNSWAYTTRTIGVMVMVHGDDKGLVLPPRVAAVQVVVIPVPYKDADTDAIFNACSSTVQMLCEAGFRAEVDLRDNYSPGWKYSHWEMKGVPLRIEIGPKDLANNQVRVVRRDNGAKTDIPTGTLVDQVKEILTSIQECLFNAAKQKRDACVKVVNTWDEFASALNEKKMILAPWCDEEPVLFMFIDLQEVEKDVKTRTKGELGAAKSLCIPFDQPRLPEGTLCFASGKPAKKWAYWGRSY</sequence>
<feature type="domain" description="Proline-tRNA ligase class II C-terminal" evidence="7">
    <location>
        <begin position="174"/>
        <end position="257"/>
    </location>
</feature>
<dbReference type="EC" id="6.1.1.15" evidence="1"/>
<dbReference type="Gene3D" id="3.30.930.10">
    <property type="entry name" value="Bira Bifunctional Protein, Domain 2"/>
    <property type="match status" value="1"/>
</dbReference>
<evidence type="ECO:0000313" key="9">
    <source>
        <dbReference type="Proteomes" id="UP000734854"/>
    </source>
</evidence>
<dbReference type="FunFam" id="3.40.50.800:FF:000005">
    <property type="entry name" value="bifunctional glutamate/proline--tRNA ligase"/>
    <property type="match status" value="1"/>
</dbReference>
<dbReference type="GO" id="GO:0017101">
    <property type="term" value="C:aminoacyl-tRNA synthetase multienzyme complex"/>
    <property type="evidence" value="ECO:0007669"/>
    <property type="project" value="TreeGrafter"/>
</dbReference>
<dbReference type="InterPro" id="IPR045864">
    <property type="entry name" value="aa-tRNA-synth_II/BPL/LPL"/>
</dbReference>
<dbReference type="Gene3D" id="3.40.50.800">
    <property type="entry name" value="Anticodon-binding domain"/>
    <property type="match status" value="1"/>
</dbReference>
<proteinExistence type="predicted"/>
<name>A0A8J5LGX9_ZINOF</name>
<keyword evidence="2" id="KW-0436">Ligase</keyword>
<organism evidence="8 9">
    <name type="scientific">Zingiber officinale</name>
    <name type="common">Ginger</name>
    <name type="synonym">Amomum zingiber</name>
    <dbReference type="NCBI Taxonomy" id="94328"/>
    <lineage>
        <taxon>Eukaryota</taxon>
        <taxon>Viridiplantae</taxon>
        <taxon>Streptophyta</taxon>
        <taxon>Embryophyta</taxon>
        <taxon>Tracheophyta</taxon>
        <taxon>Spermatophyta</taxon>
        <taxon>Magnoliopsida</taxon>
        <taxon>Liliopsida</taxon>
        <taxon>Zingiberales</taxon>
        <taxon>Zingiberaceae</taxon>
        <taxon>Zingiber</taxon>
    </lineage>
</organism>
<dbReference type="SUPFAM" id="SSF64586">
    <property type="entry name" value="C-terminal domain of ProRS"/>
    <property type="match status" value="1"/>
</dbReference>
<dbReference type="GO" id="GO:0006433">
    <property type="term" value="P:prolyl-tRNA aminoacylation"/>
    <property type="evidence" value="ECO:0007669"/>
    <property type="project" value="InterPro"/>
</dbReference>
<dbReference type="InterPro" id="IPR017449">
    <property type="entry name" value="Pro-tRNA_synth_II"/>
</dbReference>